<evidence type="ECO:0000313" key="2">
    <source>
        <dbReference type="Proteomes" id="UP000608522"/>
    </source>
</evidence>
<evidence type="ECO:0000313" key="1">
    <source>
        <dbReference type="EMBL" id="GHI81390.1"/>
    </source>
</evidence>
<protein>
    <recommendedName>
        <fullName evidence="3">Thioesterase</fullName>
    </recommendedName>
</protein>
<dbReference type="Proteomes" id="UP000608522">
    <property type="component" value="Unassembled WGS sequence"/>
</dbReference>
<evidence type="ECO:0008006" key="3">
    <source>
        <dbReference type="Google" id="ProtNLM"/>
    </source>
</evidence>
<accession>A0ABQ3TN70</accession>
<organism evidence="1 2">
    <name type="scientific">Streptomyces spororaveus</name>
    <dbReference type="NCBI Taxonomy" id="284039"/>
    <lineage>
        <taxon>Bacteria</taxon>
        <taxon>Bacillati</taxon>
        <taxon>Actinomycetota</taxon>
        <taxon>Actinomycetes</taxon>
        <taxon>Kitasatosporales</taxon>
        <taxon>Streptomycetaceae</taxon>
        <taxon>Streptomyces</taxon>
    </lineage>
</organism>
<comment type="caution">
    <text evidence="1">The sequence shown here is derived from an EMBL/GenBank/DDBJ whole genome shotgun (WGS) entry which is preliminary data.</text>
</comment>
<gene>
    <name evidence="1" type="ORF">Sspor_69510</name>
</gene>
<dbReference type="Gene3D" id="3.40.50.1820">
    <property type="entry name" value="alpha/beta hydrolase"/>
    <property type="match status" value="1"/>
</dbReference>
<proteinExistence type="predicted"/>
<dbReference type="SUPFAM" id="SSF53474">
    <property type="entry name" value="alpha/beta-Hydrolases"/>
    <property type="match status" value="1"/>
</dbReference>
<keyword evidence="2" id="KW-1185">Reference proteome</keyword>
<sequence length="59" mass="6121">MFTGTEDTHVTREGAEGWAAFTSGLCDVESFPGGHFFVNSDREAVASALAARLDGATVG</sequence>
<name>A0ABQ3TN70_9ACTN</name>
<dbReference type="EMBL" id="BNED01000005">
    <property type="protein sequence ID" value="GHI81390.1"/>
    <property type="molecule type" value="Genomic_DNA"/>
</dbReference>
<reference evidence="2" key="1">
    <citation type="submission" date="2023-07" db="EMBL/GenBank/DDBJ databases">
        <title>Whole genome shotgun sequence of Streptomyces spororaveus NBRC 15456.</title>
        <authorList>
            <person name="Komaki H."/>
            <person name="Tamura T."/>
        </authorList>
    </citation>
    <scope>NUCLEOTIDE SEQUENCE [LARGE SCALE GENOMIC DNA]</scope>
    <source>
        <strain evidence="2">NBRC 15456</strain>
    </source>
</reference>
<dbReference type="InterPro" id="IPR029058">
    <property type="entry name" value="AB_hydrolase_fold"/>
</dbReference>